<keyword evidence="1" id="KW-1133">Transmembrane helix</keyword>
<protein>
    <submittedName>
        <fullName evidence="2">Uncharacterized protein</fullName>
    </submittedName>
</protein>
<feature type="transmembrane region" description="Helical" evidence="1">
    <location>
        <begin position="363"/>
        <end position="388"/>
    </location>
</feature>
<evidence type="ECO:0000313" key="2">
    <source>
        <dbReference type="EMBL" id="CAL1379270.1"/>
    </source>
</evidence>
<accession>A0AAV2E146</accession>
<dbReference type="EMBL" id="OZ034816">
    <property type="protein sequence ID" value="CAL1379270.1"/>
    <property type="molecule type" value="Genomic_DNA"/>
</dbReference>
<keyword evidence="3" id="KW-1185">Reference proteome</keyword>
<name>A0AAV2E146_9ROSI</name>
<evidence type="ECO:0000313" key="3">
    <source>
        <dbReference type="Proteomes" id="UP001497516"/>
    </source>
</evidence>
<keyword evidence="1" id="KW-0812">Transmembrane</keyword>
<reference evidence="2 3" key="1">
    <citation type="submission" date="2024-04" db="EMBL/GenBank/DDBJ databases">
        <authorList>
            <person name="Fracassetti M."/>
        </authorList>
    </citation>
    <scope>NUCLEOTIDE SEQUENCE [LARGE SCALE GENOMIC DNA]</scope>
</reference>
<gene>
    <name evidence="2" type="ORF">LTRI10_LOCUS20800</name>
</gene>
<dbReference type="Proteomes" id="UP001497516">
    <property type="component" value="Chromosome 3"/>
</dbReference>
<evidence type="ECO:0000256" key="1">
    <source>
        <dbReference type="SAM" id="Phobius"/>
    </source>
</evidence>
<feature type="transmembrane region" description="Helical" evidence="1">
    <location>
        <begin position="323"/>
        <end position="342"/>
    </location>
</feature>
<organism evidence="2 3">
    <name type="scientific">Linum trigynum</name>
    <dbReference type="NCBI Taxonomy" id="586398"/>
    <lineage>
        <taxon>Eukaryota</taxon>
        <taxon>Viridiplantae</taxon>
        <taxon>Streptophyta</taxon>
        <taxon>Embryophyta</taxon>
        <taxon>Tracheophyta</taxon>
        <taxon>Spermatophyta</taxon>
        <taxon>Magnoliopsida</taxon>
        <taxon>eudicotyledons</taxon>
        <taxon>Gunneridae</taxon>
        <taxon>Pentapetalae</taxon>
        <taxon>rosids</taxon>
        <taxon>fabids</taxon>
        <taxon>Malpighiales</taxon>
        <taxon>Linaceae</taxon>
        <taxon>Linum</taxon>
    </lineage>
</organism>
<proteinExistence type="predicted"/>
<dbReference type="AlphaFoldDB" id="A0AAV2E146"/>
<keyword evidence="1" id="KW-0472">Membrane</keyword>
<sequence length="402" mass="44263">MLQPHTLTEAYQQARLEEVAIEANNRKNHLRSVDGDVLTSPVSTRKQALDTPDKAASGMTSADVFGDCLAVTKMGKDDEYDEHKDTTPYLAVLDTMGIDITTVASPSSMESESNLKRSNLAKKELKAEGEVLMAKTHILATDVVQKPEFKLLNINGSFTMQSISHLAANAKAIAGQTIDFIFCPSAVDFRTLDVVVNYCNSNKGYGFVPESVGCREKLKHGSWNYEYRVYPTYYGVWVISGGRGSSPDIKEPYKDDAPGVSVGMELFDPDFQHGWKFNCYHEPMSIVGAAYALCGVHFCNDILGVQGHGRGPTPNFKEPYKEGWLVVVLTVVGVKLCGTALTGTWRFKGCKGLEMIVVMLRSLVVWCTAALLLILLGCISCICLWFPFLRSSTVMVLVVRDE</sequence>